<dbReference type="CDD" id="cd24157">
    <property type="entry name" value="NUDIX_GDPMK"/>
    <property type="match status" value="1"/>
</dbReference>
<dbReference type="Proteomes" id="UP001597295">
    <property type="component" value="Unassembled WGS sequence"/>
</dbReference>
<dbReference type="InterPro" id="IPR015797">
    <property type="entry name" value="NUDIX_hydrolase-like_dom_sf"/>
</dbReference>
<dbReference type="InterPro" id="IPR004385">
    <property type="entry name" value="NDP_pyrophosphatase"/>
</dbReference>
<evidence type="ECO:0000256" key="1">
    <source>
        <dbReference type="ARBA" id="ARBA00000847"/>
    </source>
</evidence>
<dbReference type="InterPro" id="IPR000086">
    <property type="entry name" value="NUDIX_hydrolase_dom"/>
</dbReference>
<dbReference type="PANTHER" id="PTHR11839:SF18">
    <property type="entry name" value="NUDIX HYDROLASE DOMAIN-CONTAINING PROTEIN"/>
    <property type="match status" value="1"/>
</dbReference>
<evidence type="ECO:0000256" key="2">
    <source>
        <dbReference type="ARBA" id="ARBA00001946"/>
    </source>
</evidence>
<evidence type="ECO:0000256" key="3">
    <source>
        <dbReference type="ARBA" id="ARBA00007275"/>
    </source>
</evidence>
<evidence type="ECO:0000256" key="6">
    <source>
        <dbReference type="ARBA" id="ARBA00022801"/>
    </source>
</evidence>
<comment type="caution">
    <text evidence="10">The sequence shown here is derived from an EMBL/GenBank/DDBJ whole genome shotgun (WGS) entry which is preliminary data.</text>
</comment>
<dbReference type="PANTHER" id="PTHR11839">
    <property type="entry name" value="UDP/ADP-SUGAR PYROPHOSPHATASE"/>
    <property type="match status" value="1"/>
</dbReference>
<evidence type="ECO:0000313" key="10">
    <source>
        <dbReference type="EMBL" id="MFD2264216.1"/>
    </source>
</evidence>
<evidence type="ECO:0000313" key="11">
    <source>
        <dbReference type="Proteomes" id="UP001597295"/>
    </source>
</evidence>
<dbReference type="Gene3D" id="3.90.79.10">
    <property type="entry name" value="Nucleoside Triphosphate Pyrophosphohydrolase"/>
    <property type="match status" value="1"/>
</dbReference>
<organism evidence="10 11">
    <name type="scientific">Lacibacterium aquatile</name>
    <dbReference type="NCBI Taxonomy" id="1168082"/>
    <lineage>
        <taxon>Bacteria</taxon>
        <taxon>Pseudomonadati</taxon>
        <taxon>Pseudomonadota</taxon>
        <taxon>Alphaproteobacteria</taxon>
        <taxon>Rhodospirillales</taxon>
        <taxon>Rhodospirillaceae</taxon>
    </lineage>
</organism>
<dbReference type="PROSITE" id="PS51462">
    <property type="entry name" value="NUDIX"/>
    <property type="match status" value="1"/>
</dbReference>
<name>A0ABW5DXP0_9PROT</name>
<dbReference type="EMBL" id="JBHUIP010000012">
    <property type="protein sequence ID" value="MFD2264216.1"/>
    <property type="molecule type" value="Genomic_DNA"/>
</dbReference>
<protein>
    <recommendedName>
        <fullName evidence="5">GDP-mannose pyrophosphatase</fullName>
    </recommendedName>
    <alternativeName>
        <fullName evidence="7">GDP-mannose hydrolase</fullName>
    </alternativeName>
    <alternativeName>
        <fullName evidence="8">GDPMK</fullName>
    </alternativeName>
</protein>
<dbReference type="SUPFAM" id="SSF55811">
    <property type="entry name" value="Nudix"/>
    <property type="match status" value="1"/>
</dbReference>
<comment type="similarity">
    <text evidence="3">Belongs to the Nudix hydrolase family. NudK subfamily.</text>
</comment>
<evidence type="ECO:0000256" key="4">
    <source>
        <dbReference type="ARBA" id="ARBA00011738"/>
    </source>
</evidence>
<dbReference type="RefSeq" id="WP_379877269.1">
    <property type="nucleotide sequence ID" value="NZ_JBHUIP010000012.1"/>
</dbReference>
<reference evidence="11" key="1">
    <citation type="journal article" date="2019" name="Int. J. Syst. Evol. Microbiol.">
        <title>The Global Catalogue of Microorganisms (GCM) 10K type strain sequencing project: providing services to taxonomists for standard genome sequencing and annotation.</title>
        <authorList>
            <consortium name="The Broad Institute Genomics Platform"/>
            <consortium name="The Broad Institute Genome Sequencing Center for Infectious Disease"/>
            <person name="Wu L."/>
            <person name="Ma J."/>
        </authorList>
    </citation>
    <scope>NUCLEOTIDE SEQUENCE [LARGE SCALE GENOMIC DNA]</scope>
    <source>
        <strain evidence="11">CGMCC 1.19062</strain>
    </source>
</reference>
<comment type="cofactor">
    <cofactor evidence="2">
        <name>Mg(2+)</name>
        <dbReference type="ChEBI" id="CHEBI:18420"/>
    </cofactor>
</comment>
<proteinExistence type="inferred from homology"/>
<dbReference type="Pfam" id="PF00293">
    <property type="entry name" value="NUDIX"/>
    <property type="match status" value="1"/>
</dbReference>
<gene>
    <name evidence="10" type="ORF">ACFSM5_15040</name>
</gene>
<comment type="subunit">
    <text evidence="4">Homodimer.</text>
</comment>
<evidence type="ECO:0000256" key="7">
    <source>
        <dbReference type="ARBA" id="ARBA00032162"/>
    </source>
</evidence>
<comment type="catalytic activity">
    <reaction evidence="1">
        <text>GDP-alpha-D-mannose + H2O = alpha-D-mannose 1-phosphate + GMP + 2 H(+)</text>
        <dbReference type="Rhea" id="RHEA:27978"/>
        <dbReference type="ChEBI" id="CHEBI:15377"/>
        <dbReference type="ChEBI" id="CHEBI:15378"/>
        <dbReference type="ChEBI" id="CHEBI:57527"/>
        <dbReference type="ChEBI" id="CHEBI:58115"/>
        <dbReference type="ChEBI" id="CHEBI:58409"/>
    </reaction>
</comment>
<sequence length="198" mass="22229">MIPTLANLRIRAVEVLSRNWYLLRRVDFDYQRRDGEWQSLSREVYDRGNGATILLYNRARRTVILTRQFRMPILFNQHPTGMLLESPAGLLDADAPADCIKREVEEETGYRIAAVQPIFNAYMSPGSVTERLHFFVAEFDQAAKVSDGGGDASEGEDIDVLEVPFEQAMAMIASGEIADGKTILLLYHAALHKLLDAA</sequence>
<accession>A0ABW5DXP0</accession>
<dbReference type="NCBIfam" id="TIGR00052">
    <property type="entry name" value="nudix-type nucleoside diphosphatase, YffH/AdpP family"/>
    <property type="match status" value="1"/>
</dbReference>
<feature type="domain" description="Nudix hydrolase" evidence="9">
    <location>
        <begin position="46"/>
        <end position="185"/>
    </location>
</feature>
<evidence type="ECO:0000256" key="8">
    <source>
        <dbReference type="ARBA" id="ARBA00032272"/>
    </source>
</evidence>
<evidence type="ECO:0000259" key="9">
    <source>
        <dbReference type="PROSITE" id="PS51462"/>
    </source>
</evidence>
<evidence type="ECO:0000256" key="5">
    <source>
        <dbReference type="ARBA" id="ARBA00016377"/>
    </source>
</evidence>
<keyword evidence="6" id="KW-0378">Hydrolase</keyword>
<keyword evidence="11" id="KW-1185">Reference proteome</keyword>